<proteinExistence type="inferred from homology"/>
<dbReference type="GO" id="GO:0005737">
    <property type="term" value="C:cytoplasm"/>
    <property type="evidence" value="ECO:0007669"/>
    <property type="project" value="UniProtKB-SubCell"/>
</dbReference>
<comment type="caution">
    <text evidence="13">The sequence shown here is derived from an EMBL/GenBank/DDBJ whole genome shotgun (WGS) entry which is preliminary data.</text>
</comment>
<comment type="subunit">
    <text evidence="8">Homohexamer. The oligomerization is ATP-dependent.</text>
</comment>
<dbReference type="PROSITE" id="PS51903">
    <property type="entry name" value="CLP_R"/>
    <property type="match status" value="1"/>
</dbReference>
<dbReference type="AlphaFoldDB" id="M6HBN9"/>
<evidence type="ECO:0000256" key="2">
    <source>
        <dbReference type="ARBA" id="ARBA00017574"/>
    </source>
</evidence>
<dbReference type="SMART" id="SM01086">
    <property type="entry name" value="ClpB_D2-small"/>
    <property type="match status" value="1"/>
</dbReference>
<keyword evidence="11" id="KW-0963">Cytoplasm</keyword>
<comment type="similarity">
    <text evidence="1 10">Belongs to the ClpA/ClpB family.</text>
</comment>
<dbReference type="PROSITE" id="PS00870">
    <property type="entry name" value="CLPAB_1"/>
    <property type="match status" value="1"/>
</dbReference>
<dbReference type="SMART" id="SM00382">
    <property type="entry name" value="AAA"/>
    <property type="match status" value="2"/>
</dbReference>
<keyword evidence="3 9" id="KW-0677">Repeat</keyword>
<gene>
    <name evidence="11 13" type="primary">clpB</name>
    <name evidence="13" type="ORF">LEP1GSC158_2079</name>
</gene>
<keyword evidence="7 10" id="KW-0143">Chaperone</keyword>
<sequence length="889" mass="99904">MAEKTRNFKDQKSLNSKLKNQNFIRKSRKMKLDKLTSKLNEAIYNAQASAEKLGNPEISEEHILKEVLSQPDGLVPLLISKLNLSPKSFLESTENALGKQPKVEGNTSADVGFSRSAVSLLKAADEVRKELKDEYLSTDHILLGLMKNGTGSLKTEFLKLGLEYHKLLKITLENRKGKTIMDDSPEGKTDALAKYAKNLNELAKQGKLDPVIGRDEEIRRTIQVLSRRTKNNPVLIGEPGVGKTAIVEGLANKIVQGEVPEGIKNKTLYTLDLGSMIAGAKYRGEFEDRLKALLDEVKSSDGEVILFIDEIHTLVGAGATEGALDASNMLKPMLARGELRCIGATTLKEYQKYIEKDAALERRFQPVYVKEPSVEETVTILRGLKGRYELHHGIRILDSALIAAATLSNRYISDRFLPDKAVDLIDEASSKMRIEIDSMPEELDRANKRIQSLKIEREALKKEQDTASKERLKTLERDLSEQEQNFQTLKARWDLEKSKIGRLKQIKEEIEKYKNLEAEAERRGEINRVAEIRYGKLVDLQKELESANEELKKQESASRLLKEEVSEEDIANIVSRWTGIPVSKMLQGERAKLLLMEDVLKTKVIGQDHALRLVSEAVQRSRAGIADPNRPIGTFLFLGPTGVGKTETAKALAEFLFDDVNAMTRIDMSEYMEAHSVARLIGAPPGYVGYDEGGQLTEAVRRRPYSLILFDEIEKANPEVFNIFLQILDEGRLTDGKGRNVDFKNTVIILTSNIGSEVLGSSEYTSEEKERLVEQRLKKHFKPEFLNRIDEVILFHSITDSVIHKIADIQLEGLRQKAKENGLDVSFTNELKDYVSKAGFDAEYGARPLKRLIQREVGNALSRYILDGKFTNGQNVTVDYRQGKVVVVV</sequence>
<organism evidence="13 14">
    <name type="scientific">Leptospira interrogans serovar Zanoni str. LT2156</name>
    <dbReference type="NCBI Taxonomy" id="1001601"/>
    <lineage>
        <taxon>Bacteria</taxon>
        <taxon>Pseudomonadati</taxon>
        <taxon>Spirochaetota</taxon>
        <taxon>Spirochaetia</taxon>
        <taxon>Leptospirales</taxon>
        <taxon>Leptospiraceae</taxon>
        <taxon>Leptospira</taxon>
    </lineage>
</organism>
<dbReference type="InterPro" id="IPR001270">
    <property type="entry name" value="ClpA/B"/>
</dbReference>
<dbReference type="Gene3D" id="1.10.1780.10">
    <property type="entry name" value="Clp, N-terminal domain"/>
    <property type="match status" value="1"/>
</dbReference>
<evidence type="ECO:0000256" key="3">
    <source>
        <dbReference type="ARBA" id="ARBA00022737"/>
    </source>
</evidence>
<dbReference type="PRINTS" id="PR00300">
    <property type="entry name" value="CLPPROTEASEA"/>
</dbReference>
<dbReference type="InterPro" id="IPR017730">
    <property type="entry name" value="Chaperonin_ClpB"/>
</dbReference>
<dbReference type="InterPro" id="IPR003959">
    <property type="entry name" value="ATPase_AAA_core"/>
</dbReference>
<dbReference type="Pfam" id="PF07724">
    <property type="entry name" value="AAA_2"/>
    <property type="match status" value="1"/>
</dbReference>
<dbReference type="SUPFAM" id="SSF52540">
    <property type="entry name" value="P-loop containing nucleoside triphosphate hydrolases"/>
    <property type="match status" value="2"/>
</dbReference>
<feature type="coiled-coil region" evidence="11">
    <location>
        <begin position="436"/>
        <end position="564"/>
    </location>
</feature>
<dbReference type="InterPro" id="IPR028299">
    <property type="entry name" value="ClpA/B_CS2"/>
</dbReference>
<evidence type="ECO:0000256" key="10">
    <source>
        <dbReference type="RuleBase" id="RU004432"/>
    </source>
</evidence>
<dbReference type="FunFam" id="3.40.50.300:FF:000120">
    <property type="entry name" value="ATP-dependent chaperone ClpB"/>
    <property type="match status" value="1"/>
</dbReference>
<keyword evidence="6 11" id="KW-0175">Coiled coil</keyword>
<dbReference type="Pfam" id="PF02861">
    <property type="entry name" value="Clp_N"/>
    <property type="match status" value="1"/>
</dbReference>
<dbReference type="Pfam" id="PF17871">
    <property type="entry name" value="AAA_lid_9"/>
    <property type="match status" value="1"/>
</dbReference>
<dbReference type="Gene3D" id="1.10.8.60">
    <property type="match status" value="1"/>
</dbReference>
<dbReference type="InterPro" id="IPR019489">
    <property type="entry name" value="Clp_ATPase_C"/>
</dbReference>
<feature type="domain" description="Clp R" evidence="12">
    <location>
        <begin position="32"/>
        <end position="177"/>
    </location>
</feature>
<evidence type="ECO:0000256" key="11">
    <source>
        <dbReference type="RuleBase" id="RU362034"/>
    </source>
</evidence>
<dbReference type="CDD" id="cd19499">
    <property type="entry name" value="RecA-like_ClpB_Hsp104-like"/>
    <property type="match status" value="1"/>
</dbReference>
<dbReference type="GO" id="GO:0016887">
    <property type="term" value="F:ATP hydrolysis activity"/>
    <property type="evidence" value="ECO:0007669"/>
    <property type="project" value="InterPro"/>
</dbReference>
<evidence type="ECO:0000256" key="1">
    <source>
        <dbReference type="ARBA" id="ARBA00008675"/>
    </source>
</evidence>
<dbReference type="InterPro" id="IPR027417">
    <property type="entry name" value="P-loop_NTPase"/>
</dbReference>
<protein>
    <recommendedName>
        <fullName evidence="2 11">Chaperone protein ClpB</fullName>
    </recommendedName>
</protein>
<evidence type="ECO:0000256" key="8">
    <source>
        <dbReference type="ARBA" id="ARBA00026057"/>
    </source>
</evidence>
<dbReference type="PANTHER" id="PTHR11638">
    <property type="entry name" value="ATP-DEPENDENT CLP PROTEASE"/>
    <property type="match status" value="1"/>
</dbReference>
<dbReference type="FunFam" id="3.40.50.300:FF:000010">
    <property type="entry name" value="Chaperone clpB 1, putative"/>
    <property type="match status" value="1"/>
</dbReference>
<dbReference type="EMBL" id="AFMF02000033">
    <property type="protein sequence ID" value="EMM94490.1"/>
    <property type="molecule type" value="Genomic_DNA"/>
</dbReference>
<evidence type="ECO:0000256" key="5">
    <source>
        <dbReference type="ARBA" id="ARBA00022840"/>
    </source>
</evidence>
<keyword evidence="5 10" id="KW-0067">ATP-binding</keyword>
<name>M6HBN9_LEPIR</name>
<dbReference type="GO" id="GO:0005524">
    <property type="term" value="F:ATP binding"/>
    <property type="evidence" value="ECO:0007669"/>
    <property type="project" value="UniProtKB-UniRule"/>
</dbReference>
<dbReference type="Proteomes" id="UP000012089">
    <property type="component" value="Unassembled WGS sequence"/>
</dbReference>
<dbReference type="PANTHER" id="PTHR11638:SF18">
    <property type="entry name" value="HEAT SHOCK PROTEIN 104"/>
    <property type="match status" value="1"/>
</dbReference>
<dbReference type="GO" id="GO:0034605">
    <property type="term" value="P:cellular response to heat"/>
    <property type="evidence" value="ECO:0007669"/>
    <property type="project" value="TreeGrafter"/>
</dbReference>
<dbReference type="InterPro" id="IPR018368">
    <property type="entry name" value="ClpA/B_CS1"/>
</dbReference>
<keyword evidence="4 10" id="KW-0547">Nucleotide-binding</keyword>
<accession>M6HBN9</accession>
<dbReference type="PROSITE" id="PS00871">
    <property type="entry name" value="CLPAB_2"/>
    <property type="match status" value="1"/>
</dbReference>
<keyword evidence="11" id="KW-0346">Stress response</keyword>
<evidence type="ECO:0000256" key="7">
    <source>
        <dbReference type="ARBA" id="ARBA00023186"/>
    </source>
</evidence>
<dbReference type="Gene3D" id="3.40.50.300">
    <property type="entry name" value="P-loop containing nucleotide triphosphate hydrolases"/>
    <property type="match status" value="3"/>
</dbReference>
<dbReference type="Pfam" id="PF10431">
    <property type="entry name" value="ClpB_D2-small"/>
    <property type="match status" value="1"/>
</dbReference>
<comment type="subunit">
    <text evidence="11">Homohexamer; The oligomerization is ATP-dependent.</text>
</comment>
<evidence type="ECO:0000256" key="9">
    <source>
        <dbReference type="PROSITE-ProRule" id="PRU01251"/>
    </source>
</evidence>
<evidence type="ECO:0000256" key="6">
    <source>
        <dbReference type="ARBA" id="ARBA00023054"/>
    </source>
</evidence>
<dbReference type="InterPro" id="IPR036628">
    <property type="entry name" value="Clp_N_dom_sf"/>
</dbReference>
<evidence type="ECO:0000313" key="14">
    <source>
        <dbReference type="Proteomes" id="UP000012089"/>
    </source>
</evidence>
<dbReference type="InterPro" id="IPR041546">
    <property type="entry name" value="ClpA/ClpB_AAA_lid"/>
</dbReference>
<dbReference type="CDD" id="cd00009">
    <property type="entry name" value="AAA"/>
    <property type="match status" value="1"/>
</dbReference>
<comment type="subcellular location">
    <subcellularLocation>
        <location evidence="11">Cytoplasm</location>
    </subcellularLocation>
</comment>
<dbReference type="Pfam" id="PF00004">
    <property type="entry name" value="AAA"/>
    <property type="match status" value="1"/>
</dbReference>
<dbReference type="GO" id="GO:0042026">
    <property type="term" value="P:protein refolding"/>
    <property type="evidence" value="ECO:0007669"/>
    <property type="project" value="UniProtKB-UniRule"/>
</dbReference>
<evidence type="ECO:0000313" key="13">
    <source>
        <dbReference type="EMBL" id="EMM94490.1"/>
    </source>
</evidence>
<comment type="function">
    <text evidence="11">Part of a stress-induced multi-chaperone system, it is involved in the recovery of the cell from heat-induced damage, in cooperation with DnaK, DnaJ and GrpE.</text>
</comment>
<dbReference type="InterPro" id="IPR050130">
    <property type="entry name" value="ClpA_ClpB"/>
</dbReference>
<dbReference type="InterPro" id="IPR003593">
    <property type="entry name" value="AAA+_ATPase"/>
</dbReference>
<evidence type="ECO:0000256" key="4">
    <source>
        <dbReference type="ARBA" id="ARBA00022741"/>
    </source>
</evidence>
<dbReference type="InterPro" id="IPR004176">
    <property type="entry name" value="Clp_R_N"/>
</dbReference>
<dbReference type="SUPFAM" id="SSF81923">
    <property type="entry name" value="Double Clp-N motif"/>
    <property type="match status" value="1"/>
</dbReference>
<evidence type="ECO:0000259" key="12">
    <source>
        <dbReference type="PROSITE" id="PS51903"/>
    </source>
</evidence>
<dbReference type="NCBIfam" id="TIGR03346">
    <property type="entry name" value="chaperone_ClpB"/>
    <property type="match status" value="1"/>
</dbReference>
<reference evidence="13 14" key="1">
    <citation type="submission" date="2013-01" db="EMBL/GenBank/DDBJ databases">
        <authorList>
            <person name="Harkins D.M."/>
            <person name="Durkin A.S."/>
            <person name="Brinkac L.M."/>
            <person name="Haft D.H."/>
            <person name="Selengut J.D."/>
            <person name="Sanka R."/>
            <person name="DePew J."/>
            <person name="Purushe J."/>
            <person name="Tulsiani S.M."/>
            <person name="Graham G.C."/>
            <person name="Burns M.-A."/>
            <person name="Dohnt M.F."/>
            <person name="Smythe L.D."/>
            <person name="McKay D.B."/>
            <person name="Craig S.B."/>
            <person name="Vinetz J.M."/>
            <person name="Sutton G.G."/>
            <person name="Nierman W.C."/>
            <person name="Fouts D.E."/>
        </authorList>
    </citation>
    <scope>NUCLEOTIDE SEQUENCE [LARGE SCALE GENOMIC DNA]</scope>
    <source>
        <strain evidence="13 14">LT2156</strain>
    </source>
</reference>
<dbReference type="FunFam" id="3.40.50.300:FF:000025">
    <property type="entry name" value="ATP-dependent Clp protease subunit"/>
    <property type="match status" value="1"/>
</dbReference>